<reference evidence="2" key="1">
    <citation type="submission" date="2024-03" db="EMBL/GenBank/DDBJ databases">
        <title>Diverse circular DNA viruses in blood, oral, and fecal samples of captive lemurs.</title>
        <authorList>
            <person name="Paietta E.N."/>
            <person name="Kraberger S."/>
            <person name="Lund M.C."/>
            <person name="Custer J.M."/>
            <person name="Vargas K.M."/>
            <person name="Ehmke E.E."/>
            <person name="Yoder A.D."/>
            <person name="Varsani A."/>
        </authorList>
    </citation>
    <scope>NUCLEOTIDE SEQUENCE</scope>
    <source>
        <strain evidence="2">Duke_43SS_94</strain>
    </source>
</reference>
<proteinExistence type="predicted"/>
<evidence type="ECO:0000313" key="2">
    <source>
        <dbReference type="EMBL" id="XCD08607.1"/>
    </source>
</evidence>
<dbReference type="EMBL" id="PP511897">
    <property type="protein sequence ID" value="XCD08607.1"/>
    <property type="molecule type" value="Genomic_DNA"/>
</dbReference>
<name>A0AAU8BC92_9VIRU</name>
<sequence length="307" mass="31937">MVIGVDDAIILAGIAAAGAGASYFGTQSTNKANQAMNVGQMAYQWGVDQWQSAKAVDMMREQYGLNALEAAKARDWSAWQSDIARNWTANMSSTAYQRAMQDLRAAGLNPILAYQQGGASTPPASIPAATSASVSGSVPAAHGAPAVHRMENALGPAVATALQGAQVVMGVQQAASQIDQTQAMTALAGAQQRQAETQAALNSATAITEAERAGLVGSQRASEAMMPALRSAQTGAASAQAALAAEQRVSETERQSLMREQGREAGSRANLARQQEHNLRTYGPPGPVSSTVGGISQIWNSIRESLR</sequence>
<protein>
    <submittedName>
        <fullName evidence="2">DNA pilot protein</fullName>
    </submittedName>
</protein>
<feature type="region of interest" description="Disordered" evidence="1">
    <location>
        <begin position="247"/>
        <end position="271"/>
    </location>
</feature>
<accession>A0AAU8BC92</accession>
<evidence type="ECO:0000256" key="1">
    <source>
        <dbReference type="SAM" id="MobiDB-lite"/>
    </source>
</evidence>
<feature type="compositionally biased region" description="Basic and acidic residues" evidence="1">
    <location>
        <begin position="248"/>
        <end position="266"/>
    </location>
</feature>
<organism evidence="2">
    <name type="scientific">Dulem virus 84</name>
    <dbReference type="NCBI Taxonomy" id="3145795"/>
    <lineage>
        <taxon>Viruses</taxon>
        <taxon>Monodnaviria</taxon>
        <taxon>Sangervirae</taxon>
        <taxon>Phixviricota</taxon>
        <taxon>Malgrandaviricetes</taxon>
        <taxon>Petitvirales</taxon>
        <taxon>Microviridae</taxon>
        <taxon>Microvirus</taxon>
    </lineage>
</organism>